<protein>
    <recommendedName>
        <fullName evidence="3">AlpA family phage regulatory protein</fullName>
    </recommendedName>
</protein>
<proteinExistence type="predicted"/>
<gene>
    <name evidence="1" type="ORF">PS691_05023</name>
</gene>
<dbReference type="EMBL" id="CABVHQ010000074">
    <property type="protein sequence ID" value="VVO32078.1"/>
    <property type="molecule type" value="Genomic_DNA"/>
</dbReference>
<dbReference type="RefSeq" id="WP_150644842.1">
    <property type="nucleotide sequence ID" value="NZ_CABVHQ010000074.1"/>
</dbReference>
<name>A0A5E7EYJ3_PSEFL</name>
<dbReference type="Proteomes" id="UP000337909">
    <property type="component" value="Unassembled WGS sequence"/>
</dbReference>
<evidence type="ECO:0000313" key="2">
    <source>
        <dbReference type="Proteomes" id="UP000337909"/>
    </source>
</evidence>
<dbReference type="AlphaFoldDB" id="A0A5E7EYJ3"/>
<dbReference type="OrthoDB" id="8455288at2"/>
<sequence length="104" mass="11279">MSAQKFTPETAPTPASATAYIPPFMPIAEALIVAGIRRAQTLYEWVEAGRFPAPVCIGMRRSNGYAGKTMFVREEVEQWVRDKIAEPRSLGPAAKSGRAASQPA</sequence>
<reference evidence="1 2" key="1">
    <citation type="submission" date="2019-09" db="EMBL/GenBank/DDBJ databases">
        <authorList>
            <person name="Chandra G."/>
            <person name="Truman W A."/>
        </authorList>
    </citation>
    <scope>NUCLEOTIDE SEQUENCE [LARGE SCALE GENOMIC DNA]</scope>
    <source>
        <strain evidence="1">PS691</strain>
    </source>
</reference>
<evidence type="ECO:0000313" key="1">
    <source>
        <dbReference type="EMBL" id="VVO32078.1"/>
    </source>
</evidence>
<accession>A0A5E7EYJ3</accession>
<organism evidence="1 2">
    <name type="scientific">Pseudomonas fluorescens</name>
    <dbReference type="NCBI Taxonomy" id="294"/>
    <lineage>
        <taxon>Bacteria</taxon>
        <taxon>Pseudomonadati</taxon>
        <taxon>Pseudomonadota</taxon>
        <taxon>Gammaproteobacteria</taxon>
        <taxon>Pseudomonadales</taxon>
        <taxon>Pseudomonadaceae</taxon>
        <taxon>Pseudomonas</taxon>
    </lineage>
</organism>
<evidence type="ECO:0008006" key="3">
    <source>
        <dbReference type="Google" id="ProtNLM"/>
    </source>
</evidence>